<protein>
    <submittedName>
        <fullName evidence="1">Uncharacterized protein</fullName>
    </submittedName>
</protein>
<proteinExistence type="predicted"/>
<dbReference type="Proteomes" id="UP000199392">
    <property type="component" value="Unassembled WGS sequence"/>
</dbReference>
<sequence>MSQKPGTQKLSAEKAVTYIRWRTRKQHLAEDMVRQVLEGLCGRKSVGQA</sequence>
<reference evidence="2" key="1">
    <citation type="submission" date="2016-10" db="EMBL/GenBank/DDBJ databases">
        <authorList>
            <person name="Varghese N."/>
            <person name="Submissions S."/>
        </authorList>
    </citation>
    <scope>NUCLEOTIDE SEQUENCE [LARGE SCALE GENOMIC DNA]</scope>
    <source>
        <strain evidence="2">DSM 26894</strain>
    </source>
</reference>
<keyword evidence="2" id="KW-1185">Reference proteome</keyword>
<dbReference type="AlphaFoldDB" id="A0A1I6QDS1"/>
<gene>
    <name evidence="1" type="ORF">SAMN04488050_1027</name>
</gene>
<evidence type="ECO:0000313" key="1">
    <source>
        <dbReference type="EMBL" id="SFS50594.1"/>
    </source>
</evidence>
<name>A0A1I6QDS1_9RHOB</name>
<evidence type="ECO:0000313" key="2">
    <source>
        <dbReference type="Proteomes" id="UP000199392"/>
    </source>
</evidence>
<organism evidence="1 2">
    <name type="scientific">Alloyangia pacifica</name>
    <dbReference type="NCBI Taxonomy" id="311180"/>
    <lineage>
        <taxon>Bacteria</taxon>
        <taxon>Pseudomonadati</taxon>
        <taxon>Pseudomonadota</taxon>
        <taxon>Alphaproteobacteria</taxon>
        <taxon>Rhodobacterales</taxon>
        <taxon>Roseobacteraceae</taxon>
        <taxon>Alloyangia</taxon>
    </lineage>
</organism>
<accession>A0A1I6QDS1</accession>
<dbReference type="EMBL" id="FOZW01000002">
    <property type="protein sequence ID" value="SFS50594.1"/>
    <property type="molecule type" value="Genomic_DNA"/>
</dbReference>